<protein>
    <recommendedName>
        <fullName evidence="7">Flavin prenyltransferase UbiX</fullName>
        <ecNumber evidence="7">2.5.1.129</ecNumber>
    </recommendedName>
</protein>
<evidence type="ECO:0000256" key="5">
    <source>
        <dbReference type="ARBA" id="ARBA00050612"/>
    </source>
</evidence>
<dbReference type="OrthoDB" id="9781577at2"/>
<evidence type="ECO:0000256" key="8">
    <source>
        <dbReference type="SAM" id="MobiDB-lite"/>
    </source>
</evidence>
<keyword evidence="3 7" id="KW-0288">FMN</keyword>
<dbReference type="NCBIfam" id="NF004685">
    <property type="entry name" value="PRK06029.1"/>
    <property type="match status" value="1"/>
</dbReference>
<comment type="similarity">
    <text evidence="6 7">Belongs to the UbiX/PAD1 family.</text>
</comment>
<evidence type="ECO:0000259" key="9">
    <source>
        <dbReference type="Pfam" id="PF02441"/>
    </source>
</evidence>
<dbReference type="EC" id="2.5.1.129" evidence="7"/>
<feature type="binding site" evidence="7">
    <location>
        <position position="187"/>
    </location>
    <ligand>
        <name>dimethylallyl phosphate</name>
        <dbReference type="ChEBI" id="CHEBI:88052"/>
    </ligand>
</feature>
<keyword evidence="1 7" id="KW-0637">Prenyltransferase</keyword>
<dbReference type="PANTHER" id="PTHR43374">
    <property type="entry name" value="FLAVIN PRENYLTRANSFERASE"/>
    <property type="match status" value="1"/>
</dbReference>
<dbReference type="Pfam" id="PF02441">
    <property type="entry name" value="Flavoprotein"/>
    <property type="match status" value="1"/>
</dbReference>
<evidence type="ECO:0000256" key="2">
    <source>
        <dbReference type="ARBA" id="ARBA00022630"/>
    </source>
</evidence>
<proteinExistence type="inferred from homology"/>
<feature type="binding site" evidence="7">
    <location>
        <position position="171"/>
    </location>
    <ligand>
        <name>dimethylallyl phosphate</name>
        <dbReference type="ChEBI" id="CHEBI:88052"/>
    </ligand>
</feature>
<dbReference type="SUPFAM" id="SSF52507">
    <property type="entry name" value="Homo-oligomeric flavin-containing Cys decarboxylases, HFCD"/>
    <property type="match status" value="1"/>
</dbReference>
<dbReference type="Proteomes" id="UP000034681">
    <property type="component" value="Unassembled WGS sequence"/>
</dbReference>
<dbReference type="GO" id="GO:0106141">
    <property type="term" value="F:flavin prenyltransferase activity"/>
    <property type="evidence" value="ECO:0007669"/>
    <property type="project" value="UniProtKB-EC"/>
</dbReference>
<keyword evidence="4 7" id="KW-0808">Transferase</keyword>
<dbReference type="HAMAP" id="MF_01984">
    <property type="entry name" value="ubiX_pad"/>
    <property type="match status" value="1"/>
</dbReference>
<evidence type="ECO:0000256" key="3">
    <source>
        <dbReference type="ARBA" id="ARBA00022643"/>
    </source>
</evidence>
<evidence type="ECO:0000256" key="7">
    <source>
        <dbReference type="HAMAP-Rule" id="MF_01984"/>
    </source>
</evidence>
<evidence type="ECO:0000256" key="1">
    <source>
        <dbReference type="ARBA" id="ARBA00022602"/>
    </source>
</evidence>
<evidence type="ECO:0000313" key="10">
    <source>
        <dbReference type="EMBL" id="KKI98778.1"/>
    </source>
</evidence>
<comment type="catalytic activity">
    <reaction evidence="5 7">
        <text>dimethylallyl phosphate + FMNH2 = prenylated FMNH2 + phosphate</text>
        <dbReference type="Rhea" id="RHEA:37743"/>
        <dbReference type="ChEBI" id="CHEBI:43474"/>
        <dbReference type="ChEBI" id="CHEBI:57618"/>
        <dbReference type="ChEBI" id="CHEBI:87467"/>
        <dbReference type="ChEBI" id="CHEBI:88052"/>
        <dbReference type="EC" id="2.5.1.129"/>
    </reaction>
</comment>
<dbReference type="NCBIfam" id="TIGR00421">
    <property type="entry name" value="ubiX_pad"/>
    <property type="match status" value="1"/>
</dbReference>
<dbReference type="eggNOG" id="COG0163">
    <property type="taxonomic scope" value="Bacteria"/>
</dbReference>
<keyword evidence="11" id="KW-1185">Reference proteome</keyword>
<keyword evidence="2 7" id="KW-0285">Flavoprotein</keyword>
<name>A0A0M2PVT2_PROHO</name>
<dbReference type="AlphaFoldDB" id="A0A0M2PVT2"/>
<feature type="domain" description="Flavoprotein" evidence="9">
    <location>
        <begin position="8"/>
        <end position="191"/>
    </location>
</feature>
<gene>
    <name evidence="7" type="primary">ubiX</name>
    <name evidence="10" type="ORF">PROH_17140</name>
</gene>
<feature type="binding site" evidence="7">
    <location>
        <position position="40"/>
    </location>
    <ligand>
        <name>FMN</name>
        <dbReference type="ChEBI" id="CHEBI:58210"/>
    </ligand>
</feature>
<evidence type="ECO:0000256" key="4">
    <source>
        <dbReference type="ARBA" id="ARBA00022679"/>
    </source>
</evidence>
<dbReference type="STRING" id="317619.GCA_000332315_01523"/>
<dbReference type="Gene3D" id="3.40.50.1950">
    <property type="entry name" value="Flavin prenyltransferase-like"/>
    <property type="match status" value="1"/>
</dbReference>
<sequence>MAPSALPLILGITGASGLIYAVRALKFLLSAQYNIHVVASRAAAMVWQAEEGIRMPLEPEQQAQFWRHQAAVPQGGCLTCHPWGNVGASIASGSFRTQGMVVMPCSMSTVGKLAMGLSSDLLERAADVQLKEGRRLVIVPRETPLSLIHLRNLTTLAEAGARIVPAIPAWYHAPQTIEDLVDFVVARVLDQVDIDCVPLRRWQGRPMASEMDPAEIDEIDSPQPHPTDVDAQSQYGEANPRP</sequence>
<feature type="binding site" evidence="7">
    <location>
        <begin position="14"/>
        <end position="16"/>
    </location>
    <ligand>
        <name>FMN</name>
        <dbReference type="ChEBI" id="CHEBI:58210"/>
    </ligand>
</feature>
<feature type="region of interest" description="Disordered" evidence="8">
    <location>
        <begin position="208"/>
        <end position="242"/>
    </location>
</feature>
<dbReference type="InterPro" id="IPR036551">
    <property type="entry name" value="Flavin_trans-like"/>
</dbReference>
<accession>A0A0M2PVT2</accession>
<comment type="caution">
    <text evidence="10">The sequence shown here is derived from an EMBL/GenBank/DDBJ whole genome shotgun (WGS) entry which is preliminary data.</text>
</comment>
<dbReference type="GO" id="GO:0016831">
    <property type="term" value="F:carboxy-lyase activity"/>
    <property type="evidence" value="ECO:0007669"/>
    <property type="project" value="TreeGrafter"/>
</dbReference>
<feature type="binding site" evidence="7">
    <location>
        <position position="141"/>
    </location>
    <ligand>
        <name>FMN</name>
        <dbReference type="ChEBI" id="CHEBI:58210"/>
    </ligand>
</feature>
<evidence type="ECO:0000313" key="11">
    <source>
        <dbReference type="Proteomes" id="UP000034681"/>
    </source>
</evidence>
<dbReference type="InterPro" id="IPR004507">
    <property type="entry name" value="UbiX-like"/>
</dbReference>
<dbReference type="FunFam" id="3.40.50.1950:FF:000001">
    <property type="entry name" value="Flavin prenyltransferase UbiX"/>
    <property type="match status" value="1"/>
</dbReference>
<reference evidence="10" key="1">
    <citation type="submission" date="2012-04" db="EMBL/GenBank/DDBJ databases">
        <authorList>
            <person name="Borisov I.G."/>
            <person name="Ivanikova N.V."/>
            <person name="Pinevich A.V."/>
        </authorList>
    </citation>
    <scope>NUCLEOTIDE SEQUENCE</scope>
    <source>
        <strain evidence="10">CALU 1027</strain>
    </source>
</reference>
<dbReference type="PANTHER" id="PTHR43374:SF1">
    <property type="entry name" value="FLAVIN PRENYLTRANSFERASE PAD1, MITOCHONDRIAL"/>
    <property type="match status" value="1"/>
</dbReference>
<evidence type="ECO:0000256" key="6">
    <source>
        <dbReference type="ARBA" id="ARBA00060793"/>
    </source>
</evidence>
<comment type="function">
    <text evidence="7">Flavin prenyltransferase that catalyzes the synthesis of the prenylated FMN cofactor (prenyl-FMN) for 4-hydroxy-3-polyprenylbenzoic acid decarboxylase UbiD. The prenyltransferase is metal-independent and links a dimethylallyl moiety from dimethylallyl monophosphate (DMAP) to the flavin N5 and C6 atoms of FMN.</text>
</comment>
<comment type="caution">
    <text evidence="7">Lacks conserved residue(s) required for the propagation of feature annotation.</text>
</comment>
<dbReference type="EMBL" id="AJTX02000007">
    <property type="protein sequence ID" value="KKI98778.1"/>
    <property type="molecule type" value="Genomic_DNA"/>
</dbReference>
<organism evidence="10 11">
    <name type="scientific">Prochlorothrix hollandica PCC 9006 = CALU 1027</name>
    <dbReference type="NCBI Taxonomy" id="317619"/>
    <lineage>
        <taxon>Bacteria</taxon>
        <taxon>Bacillati</taxon>
        <taxon>Cyanobacteriota</taxon>
        <taxon>Cyanophyceae</taxon>
        <taxon>Prochlorotrichales</taxon>
        <taxon>Prochlorotrichaceae</taxon>
        <taxon>Prochlorothrix</taxon>
    </lineage>
</organism>
<feature type="binding site" evidence="7">
    <location>
        <begin position="106"/>
        <end position="109"/>
    </location>
    <ligand>
        <name>FMN</name>
        <dbReference type="ChEBI" id="CHEBI:58210"/>
    </ligand>
</feature>
<dbReference type="InterPro" id="IPR003382">
    <property type="entry name" value="Flavoprotein"/>
</dbReference>